<dbReference type="GO" id="GO:0009103">
    <property type="term" value="P:lipopolysaccharide biosynthetic process"/>
    <property type="evidence" value="ECO:0007669"/>
    <property type="project" value="UniProtKB-ARBA"/>
</dbReference>
<evidence type="ECO:0000256" key="5">
    <source>
        <dbReference type="ARBA" id="ARBA00022692"/>
    </source>
</evidence>
<feature type="transmembrane region" description="Helical" evidence="8">
    <location>
        <begin position="27"/>
        <end position="48"/>
    </location>
</feature>
<keyword evidence="4" id="KW-0808">Transferase</keyword>
<protein>
    <recommendedName>
        <fullName evidence="11">Glycosyltransferase RgtA/B/C/D-like domain-containing protein</fullName>
    </recommendedName>
</protein>
<evidence type="ECO:0000256" key="7">
    <source>
        <dbReference type="ARBA" id="ARBA00023136"/>
    </source>
</evidence>
<proteinExistence type="predicted"/>
<evidence type="ECO:0000256" key="4">
    <source>
        <dbReference type="ARBA" id="ARBA00022679"/>
    </source>
</evidence>
<sequence>MGKANEKKKVKKNKKIRDNKKSIPSDVFAILSIAVVLIRLMLTGIPSYQIDMNGYYAWSRYLAELGPKGLYETFHIVYAPLYMYLLWITGIIAKIFSLNAGTHVYLIKLWAVASDLAGAYLIYKIGRKYEKERLAFALGIFYALNPGVFFNSSIWGQFDSIYSTLLVGMIYAFSVNRKMTAVLLYSLAVLTKPQSALLTPLGIFFYNDLFDFSQITKEKVKKAVKETFVAVAIGLSCYFIVINPFYYHMHIYENLKSTSVVKDFIAESIDYFCWMPNLYLASVEDYPYATANAFNLWTLLGGQSIEDSNTFFIFSYSTWGNILFLISIILAFVYILKNRKSHFAMYFSAFFIMASAFTFITRMHERYLLPAIIFLTICVLWDKRMLIPLGVLSICVAANQWYLYHLSWKEIYWMKRFDPVAIPFALLTVILVVFSAVLMVRDIIAGKKRRRNRGL</sequence>
<dbReference type="GO" id="GO:0005886">
    <property type="term" value="C:plasma membrane"/>
    <property type="evidence" value="ECO:0007669"/>
    <property type="project" value="UniProtKB-SubCell"/>
</dbReference>
<keyword evidence="6 8" id="KW-1133">Transmembrane helix</keyword>
<gene>
    <name evidence="9" type="ORF">HVS_03365</name>
</gene>
<evidence type="ECO:0000256" key="8">
    <source>
        <dbReference type="SAM" id="Phobius"/>
    </source>
</evidence>
<comment type="subcellular location">
    <subcellularLocation>
        <location evidence="1">Cell membrane</location>
        <topology evidence="1">Multi-pass membrane protein</topology>
    </subcellularLocation>
</comment>
<dbReference type="PANTHER" id="PTHR33908:SF11">
    <property type="entry name" value="MEMBRANE PROTEIN"/>
    <property type="match status" value="1"/>
</dbReference>
<feature type="transmembrane region" description="Helical" evidence="8">
    <location>
        <begin position="227"/>
        <end position="247"/>
    </location>
</feature>
<evidence type="ECO:0000313" key="10">
    <source>
        <dbReference type="Proteomes" id="UP000233534"/>
    </source>
</evidence>
<dbReference type="InterPro" id="IPR050297">
    <property type="entry name" value="LipidA_mod_glycosyltrf_83"/>
</dbReference>
<evidence type="ECO:0008006" key="11">
    <source>
        <dbReference type="Google" id="ProtNLM"/>
    </source>
</evidence>
<keyword evidence="7 8" id="KW-0472">Membrane</keyword>
<keyword evidence="5 8" id="KW-0812">Transmembrane</keyword>
<feature type="transmembrane region" description="Helical" evidence="8">
    <location>
        <begin position="135"/>
        <end position="154"/>
    </location>
</feature>
<evidence type="ECO:0000256" key="6">
    <source>
        <dbReference type="ARBA" id="ARBA00022989"/>
    </source>
</evidence>
<reference evidence="9 10" key="1">
    <citation type="submission" date="2017-12" db="EMBL/GenBank/DDBJ databases">
        <title>Complete genome sequence of Herbivorax saccincola GGR1, a novel Cellulosome-producing hydrolytic bacterium in a thermophilic biogas plant, established by Illumina and Nanopore MinION sequencing.</title>
        <authorList>
            <person name="Pechtl A."/>
            <person name="Ruckert C."/>
            <person name="Koeck D.E."/>
            <person name="Maus I."/>
            <person name="Winkler A."/>
            <person name="Kalinowski J."/>
            <person name="Puhler A."/>
            <person name="Schwarz W.W."/>
            <person name="Zverlov V.V."/>
            <person name="Schluter A."/>
            <person name="Liebl W."/>
        </authorList>
    </citation>
    <scope>NUCLEOTIDE SEQUENCE [LARGE SCALE GENOMIC DNA]</scope>
    <source>
        <strain evidence="10">SR1</strain>
    </source>
</reference>
<keyword evidence="10" id="KW-1185">Reference proteome</keyword>
<feature type="transmembrane region" description="Helical" evidence="8">
    <location>
        <begin position="343"/>
        <end position="360"/>
    </location>
</feature>
<dbReference type="PANTHER" id="PTHR33908">
    <property type="entry name" value="MANNOSYLTRANSFERASE YKCB-RELATED"/>
    <property type="match status" value="1"/>
</dbReference>
<name>A0A2K9EJC0_9FIRM</name>
<evidence type="ECO:0000256" key="1">
    <source>
        <dbReference type="ARBA" id="ARBA00004651"/>
    </source>
</evidence>
<dbReference type="RefSeq" id="WP_242971661.1">
    <property type="nucleotide sequence ID" value="NZ_CP025197.1"/>
</dbReference>
<accession>A0A2K9EJC0</accession>
<feature type="transmembrane region" description="Helical" evidence="8">
    <location>
        <begin position="424"/>
        <end position="444"/>
    </location>
</feature>
<dbReference type="GO" id="GO:0016763">
    <property type="term" value="F:pentosyltransferase activity"/>
    <property type="evidence" value="ECO:0007669"/>
    <property type="project" value="TreeGrafter"/>
</dbReference>
<feature type="transmembrane region" description="Helical" evidence="8">
    <location>
        <begin position="69"/>
        <end position="93"/>
    </location>
</feature>
<feature type="transmembrane region" description="Helical" evidence="8">
    <location>
        <begin position="366"/>
        <end position="381"/>
    </location>
</feature>
<dbReference type="EMBL" id="CP025197">
    <property type="protein sequence ID" value="AUG56621.1"/>
    <property type="molecule type" value="Genomic_DNA"/>
</dbReference>
<evidence type="ECO:0000313" key="9">
    <source>
        <dbReference type="EMBL" id="AUG56621.1"/>
    </source>
</evidence>
<keyword evidence="3" id="KW-0328">Glycosyltransferase</keyword>
<dbReference type="KEGG" id="hsc:HVS_03365"/>
<evidence type="ECO:0000256" key="3">
    <source>
        <dbReference type="ARBA" id="ARBA00022676"/>
    </source>
</evidence>
<keyword evidence="2" id="KW-1003">Cell membrane</keyword>
<evidence type="ECO:0000256" key="2">
    <source>
        <dbReference type="ARBA" id="ARBA00022475"/>
    </source>
</evidence>
<feature type="transmembrane region" description="Helical" evidence="8">
    <location>
        <begin position="386"/>
        <end position="404"/>
    </location>
</feature>
<feature type="transmembrane region" description="Helical" evidence="8">
    <location>
        <begin position="316"/>
        <end position="336"/>
    </location>
</feature>
<dbReference type="Proteomes" id="UP000233534">
    <property type="component" value="Chromosome"/>
</dbReference>
<organism evidence="9 10">
    <name type="scientific">Acetivibrio saccincola</name>
    <dbReference type="NCBI Taxonomy" id="1677857"/>
    <lineage>
        <taxon>Bacteria</taxon>
        <taxon>Bacillati</taxon>
        <taxon>Bacillota</taxon>
        <taxon>Clostridia</taxon>
        <taxon>Eubacteriales</taxon>
        <taxon>Oscillospiraceae</taxon>
        <taxon>Acetivibrio</taxon>
    </lineage>
</organism>
<dbReference type="AlphaFoldDB" id="A0A2K9EJC0"/>